<keyword evidence="3" id="KW-1185">Reference proteome</keyword>
<dbReference type="PANTHER" id="PTHR48079">
    <property type="entry name" value="PROTEIN YEEZ"/>
    <property type="match status" value="1"/>
</dbReference>
<feature type="domain" description="NAD-dependent epimerase/dehydratase" evidence="1">
    <location>
        <begin position="2"/>
        <end position="228"/>
    </location>
</feature>
<dbReference type="GO" id="GO:0005737">
    <property type="term" value="C:cytoplasm"/>
    <property type="evidence" value="ECO:0007669"/>
    <property type="project" value="TreeGrafter"/>
</dbReference>
<dbReference type="EMBL" id="JAABOP010000001">
    <property type="protein sequence ID" value="NER10294.1"/>
    <property type="molecule type" value="Genomic_DNA"/>
</dbReference>
<dbReference type="InterPro" id="IPR036291">
    <property type="entry name" value="NAD(P)-bd_dom_sf"/>
</dbReference>
<name>A0A6P0UAT0_9FLAO</name>
<dbReference type="Proteomes" id="UP000468443">
    <property type="component" value="Unassembled WGS sequence"/>
</dbReference>
<comment type="caution">
    <text evidence="2">The sequence shown here is derived from an EMBL/GenBank/DDBJ whole genome shotgun (WGS) entry which is preliminary data.</text>
</comment>
<dbReference type="GO" id="GO:0004029">
    <property type="term" value="F:aldehyde dehydrogenase (NAD+) activity"/>
    <property type="evidence" value="ECO:0007669"/>
    <property type="project" value="TreeGrafter"/>
</dbReference>
<dbReference type="Pfam" id="PF01370">
    <property type="entry name" value="Epimerase"/>
    <property type="match status" value="1"/>
</dbReference>
<organism evidence="2 3">
    <name type="scientific">Muriicola jejuensis</name>
    <dbReference type="NCBI Taxonomy" id="504488"/>
    <lineage>
        <taxon>Bacteria</taxon>
        <taxon>Pseudomonadati</taxon>
        <taxon>Bacteroidota</taxon>
        <taxon>Flavobacteriia</taxon>
        <taxon>Flavobacteriales</taxon>
        <taxon>Flavobacteriaceae</taxon>
        <taxon>Muriicola</taxon>
    </lineage>
</organism>
<dbReference type="PANTHER" id="PTHR48079:SF6">
    <property type="entry name" value="NAD(P)-BINDING DOMAIN-CONTAINING PROTEIN-RELATED"/>
    <property type="match status" value="1"/>
</dbReference>
<proteinExistence type="predicted"/>
<dbReference type="RefSeq" id="WP_163692304.1">
    <property type="nucleotide sequence ID" value="NZ_FXTW01000001.1"/>
</dbReference>
<dbReference type="InterPro" id="IPR051783">
    <property type="entry name" value="NAD(P)-dependent_oxidoreduct"/>
</dbReference>
<dbReference type="SUPFAM" id="SSF51735">
    <property type="entry name" value="NAD(P)-binding Rossmann-fold domains"/>
    <property type="match status" value="1"/>
</dbReference>
<evidence type="ECO:0000313" key="3">
    <source>
        <dbReference type="Proteomes" id="UP000468443"/>
    </source>
</evidence>
<dbReference type="AlphaFoldDB" id="A0A6P0UAT0"/>
<sequence length="339" mass="38470">MILVTGGTGLLGSHLLFQLLQDHDAVRATYRTEASLEEVRSLFEYYSDEGPSLLEKIQWVKADLTDIPSLEAAFKNISRVYHSAAMISFNPAAWDALKKTNVEGTANIVNLCLAHKVEKLCYASSIAAIGKGVQQGEVTEENEWAETETSVYALSKHLAEMEVWRGSQEGLDAVMVNPGVILGAGNWNQGSLRFFKNAARGMKSYFPGGTGFVDVRDVANCMIRLMRSDIRNERFIKVADNLTYKDFLGSLSESFGLPRPKKAIPLWVLEVGWRVDWFSHYFLRTKRRLTRDTVNSLKNPKQYSSQKIKDVLGFEFIHPEDSIKEYSQYFRKRYPSKWS</sequence>
<evidence type="ECO:0000313" key="2">
    <source>
        <dbReference type="EMBL" id="NER10294.1"/>
    </source>
</evidence>
<dbReference type="Gene3D" id="3.40.50.720">
    <property type="entry name" value="NAD(P)-binding Rossmann-like Domain"/>
    <property type="match status" value="1"/>
</dbReference>
<evidence type="ECO:0000259" key="1">
    <source>
        <dbReference type="Pfam" id="PF01370"/>
    </source>
</evidence>
<gene>
    <name evidence="2" type="ORF">GWK09_07180</name>
</gene>
<accession>A0A6P0UAT0</accession>
<dbReference type="InterPro" id="IPR001509">
    <property type="entry name" value="Epimerase_deHydtase"/>
</dbReference>
<reference evidence="2 3" key="1">
    <citation type="submission" date="2020-01" db="EMBL/GenBank/DDBJ databases">
        <title>Muriicola jejuensis KCTC 22299.</title>
        <authorList>
            <person name="Wang G."/>
        </authorList>
    </citation>
    <scope>NUCLEOTIDE SEQUENCE [LARGE SCALE GENOMIC DNA]</scope>
    <source>
        <strain evidence="2 3">KCTC 22299</strain>
    </source>
</reference>
<protein>
    <submittedName>
        <fullName evidence="2">NAD-dependent epimerase/dehydratase family protein</fullName>
    </submittedName>
</protein>